<evidence type="ECO:0000259" key="7">
    <source>
        <dbReference type="Pfam" id="PF11846"/>
    </source>
</evidence>
<proteinExistence type="predicted"/>
<feature type="transmembrane region" description="Helical" evidence="5">
    <location>
        <begin position="335"/>
        <end position="358"/>
    </location>
</feature>
<accession>A0ABU9Z480</accession>
<keyword evidence="3 5" id="KW-1133">Transmembrane helix</keyword>
<evidence type="ECO:0000259" key="6">
    <source>
        <dbReference type="Pfam" id="PF04932"/>
    </source>
</evidence>
<dbReference type="EMBL" id="JBDIVE010000018">
    <property type="protein sequence ID" value="MEN3070709.1"/>
    <property type="molecule type" value="Genomic_DNA"/>
</dbReference>
<dbReference type="PANTHER" id="PTHR37422">
    <property type="entry name" value="TEICHURONIC ACID BIOSYNTHESIS PROTEIN TUAE"/>
    <property type="match status" value="1"/>
</dbReference>
<feature type="transmembrane region" description="Helical" evidence="5">
    <location>
        <begin position="93"/>
        <end position="111"/>
    </location>
</feature>
<keyword evidence="9" id="KW-1185">Reference proteome</keyword>
<keyword evidence="2 5" id="KW-0812">Transmembrane</keyword>
<evidence type="ECO:0000256" key="2">
    <source>
        <dbReference type="ARBA" id="ARBA00022692"/>
    </source>
</evidence>
<evidence type="ECO:0000256" key="3">
    <source>
        <dbReference type="ARBA" id="ARBA00022989"/>
    </source>
</evidence>
<dbReference type="Pfam" id="PF11846">
    <property type="entry name" value="Wzy_C_2"/>
    <property type="match status" value="1"/>
</dbReference>
<feature type="transmembrane region" description="Helical" evidence="5">
    <location>
        <begin position="370"/>
        <end position="386"/>
    </location>
</feature>
<gene>
    <name evidence="8" type="ORF">ABDB84_19655</name>
</gene>
<feature type="transmembrane region" description="Helical" evidence="5">
    <location>
        <begin position="239"/>
        <end position="259"/>
    </location>
</feature>
<feature type="transmembrane region" description="Helical" evidence="5">
    <location>
        <begin position="213"/>
        <end position="232"/>
    </location>
</feature>
<dbReference type="PANTHER" id="PTHR37422:SF21">
    <property type="entry name" value="EXOQ-LIKE PROTEIN"/>
    <property type="match status" value="1"/>
</dbReference>
<dbReference type="InterPro" id="IPR051533">
    <property type="entry name" value="WaaL-like"/>
</dbReference>
<feature type="transmembrane region" description="Helical" evidence="5">
    <location>
        <begin position="67"/>
        <end position="87"/>
    </location>
</feature>
<evidence type="ECO:0000313" key="8">
    <source>
        <dbReference type="EMBL" id="MEN3070709.1"/>
    </source>
</evidence>
<dbReference type="RefSeq" id="WP_345921487.1">
    <property type="nucleotide sequence ID" value="NZ_JBDIVE010000018.1"/>
</dbReference>
<reference evidence="8 9" key="1">
    <citation type="journal article" date="2018" name="Int. J. Syst. Evol. Microbiol.">
        <title>Uliginosibacterium sediminicola sp. nov., isolated from freshwater sediment.</title>
        <authorList>
            <person name="Hwang W.M."/>
            <person name="Kim S.M."/>
            <person name="Kang K."/>
            <person name="Ahn T.Y."/>
        </authorList>
    </citation>
    <scope>NUCLEOTIDE SEQUENCE [LARGE SCALE GENOMIC DNA]</scope>
    <source>
        <strain evidence="8 9">M1-21</strain>
    </source>
</reference>
<sequence length="576" mass="62961">MMSERRESVWLLAAVVCLLQLGSIFAWHRYPQTVFYNEFISASLVVALGACVVFAGRTVWRISPLQLVLLALMAAVVLWWGLGGAGLTATLGMLEYLALLLAVVVFVSLAAQRLGRAAVVDLCAWGMLLCAAVQCLCGGLQLAGWSSPGWVMAKLMNSAFGNIAQENHYADLLWLGLVSVLHLWLRRRLPMAAAVPALLAINVFAALSVSRAVWLYTLAVPFVAVLYTRGMAREARRSVWIGVGTLFALSVASQVWLAFGGAQSALAVTSAIDRAGEGGSNGQRLFDWIVAIKTALAHPLSGVGPGMYSWQTALATIGLPPENYVRIGENAHNTVLHLAAEFGLLFLLLLAALSGAWLWRRWREEPSLETLWGLGILAVLLAHSLVEYPLWYAYFLVPMGCAIALIDTGDLRLPALRFNALWLLLPLLGGAFLLGSTWRDYRVLETAYRTLNANNTPDATTAARLDAVGASIRPYSLLAPQAAVLRLRAWRNTDLPRVPQIVEVCDTALVYKPQYNTLTACVAAYTFAGRKPDADRINEIVCGAFAPVHSKPFVEYSQKLYLQRNWRLPDKGRCLD</sequence>
<organism evidence="8 9">
    <name type="scientific">Uliginosibacterium sediminicola</name>
    <dbReference type="NCBI Taxonomy" id="2024550"/>
    <lineage>
        <taxon>Bacteria</taxon>
        <taxon>Pseudomonadati</taxon>
        <taxon>Pseudomonadota</taxon>
        <taxon>Betaproteobacteria</taxon>
        <taxon>Rhodocyclales</taxon>
        <taxon>Zoogloeaceae</taxon>
        <taxon>Uliginosibacterium</taxon>
    </lineage>
</organism>
<dbReference type="InterPro" id="IPR007016">
    <property type="entry name" value="O-antigen_ligase-rel_domated"/>
</dbReference>
<name>A0ABU9Z480_9RHOO</name>
<keyword evidence="4 5" id="KW-0472">Membrane</keyword>
<protein>
    <submittedName>
        <fullName evidence="8">Wzy polymerase domain-containing protein</fullName>
    </submittedName>
</protein>
<comment type="caution">
    <text evidence="8">The sequence shown here is derived from an EMBL/GenBank/DDBJ whole genome shotgun (WGS) entry which is preliminary data.</text>
</comment>
<evidence type="ECO:0000256" key="1">
    <source>
        <dbReference type="ARBA" id="ARBA00004141"/>
    </source>
</evidence>
<feature type="transmembrane region" description="Helical" evidence="5">
    <location>
        <begin position="123"/>
        <end position="147"/>
    </location>
</feature>
<evidence type="ECO:0000256" key="4">
    <source>
        <dbReference type="ARBA" id="ARBA00023136"/>
    </source>
</evidence>
<feature type="transmembrane region" description="Helical" evidence="5">
    <location>
        <begin position="420"/>
        <end position="438"/>
    </location>
</feature>
<dbReference type="Pfam" id="PF04932">
    <property type="entry name" value="Wzy_C"/>
    <property type="match status" value="1"/>
</dbReference>
<evidence type="ECO:0000313" key="9">
    <source>
        <dbReference type="Proteomes" id="UP001410394"/>
    </source>
</evidence>
<feature type="domain" description="O-antigen ligase-related" evidence="6">
    <location>
        <begin position="198"/>
        <end position="350"/>
    </location>
</feature>
<dbReference type="Proteomes" id="UP001410394">
    <property type="component" value="Unassembled WGS sequence"/>
</dbReference>
<evidence type="ECO:0000256" key="5">
    <source>
        <dbReference type="SAM" id="Phobius"/>
    </source>
</evidence>
<dbReference type="InterPro" id="IPR021797">
    <property type="entry name" value="Wzy_C_2"/>
</dbReference>
<comment type="subcellular location">
    <subcellularLocation>
        <location evidence="1">Membrane</location>
        <topology evidence="1">Multi-pass membrane protein</topology>
    </subcellularLocation>
</comment>
<feature type="domain" description="Virulence factor membrane-bound polymerase C-terminal" evidence="7">
    <location>
        <begin position="372"/>
        <end position="546"/>
    </location>
</feature>
<feature type="transmembrane region" description="Helical" evidence="5">
    <location>
        <begin position="36"/>
        <end position="55"/>
    </location>
</feature>